<evidence type="ECO:0000256" key="1">
    <source>
        <dbReference type="SAM" id="MobiDB-lite"/>
    </source>
</evidence>
<accession>A0A0U1LTA4</accession>
<gene>
    <name evidence="2" type="ORF">PISL3812_03337</name>
</gene>
<name>A0A0U1LTA4_TALIS</name>
<proteinExistence type="predicted"/>
<reference evidence="2 3" key="1">
    <citation type="submission" date="2015-04" db="EMBL/GenBank/DDBJ databases">
        <authorList>
            <person name="Syromyatnikov M.Y."/>
            <person name="Popov V.N."/>
        </authorList>
    </citation>
    <scope>NUCLEOTIDE SEQUENCE [LARGE SCALE GENOMIC DNA]</scope>
    <source>
        <strain evidence="2">WF-38-12</strain>
    </source>
</reference>
<dbReference type="Proteomes" id="UP000054383">
    <property type="component" value="Unassembled WGS sequence"/>
</dbReference>
<sequence length="308" mass="33572">MSHGSEDLDTHPLDAFNNALTLSSVSGESNTGERSETSVSQEPPSAKSFPRAERFPTASETLTAPSEGHVLGVNRGLEDSPGEAEKQDRRRYPVEWGRGITPQDNGEGASNAAGARDVSKWSSSSDSTAAESWPSPCSTETEELVEALASTAEVSPRVIDEPAVPEVQPIDPKKERHMRTEYAKVRTKYYWRRVKALQKRAATFLGDMMFYGIFGAPVRDPMVVNAEVIDGISVTESELREYQAAFINSRSASSIPAPSASDPPAPEEQQTTAAPQGERKTRSRVSSQVRKIGRKVINVVKNIGKKRN</sequence>
<dbReference type="AlphaFoldDB" id="A0A0U1LTA4"/>
<feature type="region of interest" description="Disordered" evidence="1">
    <location>
        <begin position="1"/>
        <end position="144"/>
    </location>
</feature>
<feature type="compositionally biased region" description="Low complexity" evidence="1">
    <location>
        <begin position="120"/>
        <end position="135"/>
    </location>
</feature>
<evidence type="ECO:0000313" key="3">
    <source>
        <dbReference type="Proteomes" id="UP000054383"/>
    </source>
</evidence>
<keyword evidence="3" id="KW-1185">Reference proteome</keyword>
<dbReference type="OrthoDB" id="10593880at2759"/>
<dbReference type="EMBL" id="CVMT01000002">
    <property type="protein sequence ID" value="CRG86332.1"/>
    <property type="molecule type" value="Genomic_DNA"/>
</dbReference>
<evidence type="ECO:0000313" key="2">
    <source>
        <dbReference type="EMBL" id="CRG86332.1"/>
    </source>
</evidence>
<feature type="compositionally biased region" description="Basic and acidic residues" evidence="1">
    <location>
        <begin position="83"/>
        <end position="93"/>
    </location>
</feature>
<feature type="compositionally biased region" description="Polar residues" evidence="1">
    <location>
        <begin position="18"/>
        <end position="30"/>
    </location>
</feature>
<feature type="compositionally biased region" description="Basic and acidic residues" evidence="1">
    <location>
        <begin position="1"/>
        <end position="12"/>
    </location>
</feature>
<organism evidence="2 3">
    <name type="scientific">Talaromyces islandicus</name>
    <name type="common">Penicillium islandicum</name>
    <dbReference type="NCBI Taxonomy" id="28573"/>
    <lineage>
        <taxon>Eukaryota</taxon>
        <taxon>Fungi</taxon>
        <taxon>Dikarya</taxon>
        <taxon>Ascomycota</taxon>
        <taxon>Pezizomycotina</taxon>
        <taxon>Eurotiomycetes</taxon>
        <taxon>Eurotiomycetidae</taxon>
        <taxon>Eurotiales</taxon>
        <taxon>Trichocomaceae</taxon>
        <taxon>Talaromyces</taxon>
        <taxon>Talaromyces sect. Islandici</taxon>
    </lineage>
</organism>
<protein>
    <submittedName>
        <fullName evidence="2">Uncharacterized protein</fullName>
    </submittedName>
</protein>
<feature type="region of interest" description="Disordered" evidence="1">
    <location>
        <begin position="252"/>
        <end position="289"/>
    </location>
</feature>